<reference evidence="5" key="1">
    <citation type="submission" date="2017-02" db="UniProtKB">
        <authorList>
            <consortium name="WormBaseParasite"/>
        </authorList>
    </citation>
    <scope>IDENTIFICATION</scope>
</reference>
<dbReference type="AlphaFoldDB" id="A0A0M3IZ42"/>
<dbReference type="WBParaSite" id="ASIM_0000052301-mRNA-1">
    <property type="protein sequence ID" value="ASIM_0000052301-mRNA-1"/>
    <property type="gene ID" value="ASIM_0000052301"/>
</dbReference>
<evidence type="ECO:0000313" key="5">
    <source>
        <dbReference type="WBParaSite" id="ASIM_0000052301-mRNA-1"/>
    </source>
</evidence>
<organism evidence="5">
    <name type="scientific">Anisakis simplex</name>
    <name type="common">Herring worm</name>
    <dbReference type="NCBI Taxonomy" id="6269"/>
    <lineage>
        <taxon>Eukaryota</taxon>
        <taxon>Metazoa</taxon>
        <taxon>Ecdysozoa</taxon>
        <taxon>Nematoda</taxon>
        <taxon>Chromadorea</taxon>
        <taxon>Rhabditida</taxon>
        <taxon>Spirurina</taxon>
        <taxon>Ascaridomorpha</taxon>
        <taxon>Ascaridoidea</taxon>
        <taxon>Anisakidae</taxon>
        <taxon>Anisakis</taxon>
        <taxon>Anisakis simplex complex</taxon>
    </lineage>
</organism>
<evidence type="ECO:0000256" key="1">
    <source>
        <dbReference type="SAM" id="Coils"/>
    </source>
</evidence>
<dbReference type="Proteomes" id="UP000267096">
    <property type="component" value="Unassembled WGS sequence"/>
</dbReference>
<gene>
    <name evidence="3" type="ORF">ASIM_LOCUS425</name>
</gene>
<keyword evidence="1" id="KW-0175">Coiled coil</keyword>
<evidence type="ECO:0000256" key="2">
    <source>
        <dbReference type="SAM" id="MobiDB-lite"/>
    </source>
</evidence>
<sequence length="439" mass="50946">MQSRNTMDSGEPGSERGGSLRRDSDADLDSLNDKITRVLEERDAQKKKIKKLEAALQREIAEKNELKMQYERLQKNVVEPKGRHKKAILKNDTTREEIQKMITTKNMELREELLKIGMQWRNEINKQILEMKQSQGELKKDMQCLFSVVRGQNEDLRTPRLHDFDSGEDLDRALRLTDNIPHMLPVSCTIKLFISPGFIRLLGYPSNNPAVWFGAIPTAYDFVGIFMWANPLESIAEKTLKNVIKQFSECYEMKQGEHGLFSPSTISDKVIQFCNQLTKSEWKYGLSYQLFYMNEEQQKSASQMKLELPTRYRFDNVNPSSDARIIAKQDDDIEDNETNIEVLRKWFDCVPCVAVRSGNKLKRVWASTPLGFYKFISLSKEVESTVKMRLCQDCISKKFWPFVTIKANDEDGLKEYNESDLWTRLDDGDGNPVIWNVIH</sequence>
<reference evidence="3 4" key="2">
    <citation type="submission" date="2018-11" db="EMBL/GenBank/DDBJ databases">
        <authorList>
            <consortium name="Pathogen Informatics"/>
        </authorList>
    </citation>
    <scope>NUCLEOTIDE SEQUENCE [LARGE SCALE GENOMIC DNA]</scope>
</reference>
<proteinExistence type="predicted"/>
<name>A0A0M3IZ42_ANISI</name>
<protein>
    <submittedName>
        <fullName evidence="3 5">Uncharacterized protein</fullName>
    </submittedName>
</protein>
<accession>A0A0M3IZ42</accession>
<evidence type="ECO:0000313" key="4">
    <source>
        <dbReference type="Proteomes" id="UP000267096"/>
    </source>
</evidence>
<feature type="compositionally biased region" description="Basic and acidic residues" evidence="2">
    <location>
        <begin position="18"/>
        <end position="28"/>
    </location>
</feature>
<evidence type="ECO:0000313" key="3">
    <source>
        <dbReference type="EMBL" id="VDK17697.1"/>
    </source>
</evidence>
<feature type="coiled-coil region" evidence="1">
    <location>
        <begin position="28"/>
        <end position="76"/>
    </location>
</feature>
<dbReference type="EMBL" id="UYRR01000256">
    <property type="protein sequence ID" value="VDK17697.1"/>
    <property type="molecule type" value="Genomic_DNA"/>
</dbReference>
<keyword evidence="4" id="KW-1185">Reference proteome</keyword>
<feature type="region of interest" description="Disordered" evidence="2">
    <location>
        <begin position="1"/>
        <end position="28"/>
    </location>
</feature>